<dbReference type="Pfam" id="PF00569">
    <property type="entry name" value="ZZ"/>
    <property type="match status" value="1"/>
</dbReference>
<reference evidence="12 13" key="1">
    <citation type="submission" date="2015-07" db="EMBL/GenBank/DDBJ databases">
        <title>The genome of Dufourea novaeangliae.</title>
        <authorList>
            <person name="Pan H."/>
            <person name="Kapheim K."/>
        </authorList>
    </citation>
    <scope>NUCLEOTIDE SEQUENCE [LARGE SCALE GENOMIC DNA]</scope>
    <source>
        <strain evidence="12">0120121106</strain>
        <tissue evidence="12">Whole body</tissue>
    </source>
</reference>
<feature type="compositionally biased region" description="Polar residues" evidence="9">
    <location>
        <begin position="322"/>
        <end position="332"/>
    </location>
</feature>
<dbReference type="Proteomes" id="UP000076502">
    <property type="component" value="Unassembled WGS sequence"/>
</dbReference>
<feature type="compositionally biased region" description="Basic and acidic residues" evidence="9">
    <location>
        <begin position="258"/>
        <end position="267"/>
    </location>
</feature>
<dbReference type="InterPro" id="IPR043145">
    <property type="entry name" value="Znf_ZZ_sf"/>
</dbReference>
<organism evidence="12 13">
    <name type="scientific">Dufourea novaeangliae</name>
    <name type="common">Sweat bee</name>
    <dbReference type="NCBI Taxonomy" id="178035"/>
    <lineage>
        <taxon>Eukaryota</taxon>
        <taxon>Metazoa</taxon>
        <taxon>Ecdysozoa</taxon>
        <taxon>Arthropoda</taxon>
        <taxon>Hexapoda</taxon>
        <taxon>Insecta</taxon>
        <taxon>Pterygota</taxon>
        <taxon>Neoptera</taxon>
        <taxon>Endopterygota</taxon>
        <taxon>Hymenoptera</taxon>
        <taxon>Apocrita</taxon>
        <taxon>Aculeata</taxon>
        <taxon>Apoidea</taxon>
        <taxon>Anthophila</taxon>
        <taxon>Halictidae</taxon>
        <taxon>Rophitinae</taxon>
        <taxon>Dufourea</taxon>
    </lineage>
</organism>
<dbReference type="PROSITE" id="PS51745">
    <property type="entry name" value="PB1"/>
    <property type="match status" value="1"/>
</dbReference>
<evidence type="ECO:0000259" key="10">
    <source>
        <dbReference type="PROSITE" id="PS50135"/>
    </source>
</evidence>
<dbReference type="InterPro" id="IPR053793">
    <property type="entry name" value="PB1-like"/>
</dbReference>
<evidence type="ECO:0000259" key="11">
    <source>
        <dbReference type="PROSITE" id="PS51745"/>
    </source>
</evidence>
<dbReference type="Pfam" id="PF16577">
    <property type="entry name" value="UBA_5"/>
    <property type="match status" value="1"/>
</dbReference>
<dbReference type="InterPro" id="IPR052260">
    <property type="entry name" value="Autophagy_Rcpt_SigReg"/>
</dbReference>
<feature type="domain" description="ZZ-type" evidence="10">
    <location>
        <begin position="111"/>
        <end position="161"/>
    </location>
</feature>
<dbReference type="GO" id="GO:0008270">
    <property type="term" value="F:zinc ion binding"/>
    <property type="evidence" value="ECO:0007669"/>
    <property type="project" value="UniProtKB-KW"/>
</dbReference>
<evidence type="ECO:0000256" key="3">
    <source>
        <dbReference type="ARBA" id="ARBA00022490"/>
    </source>
</evidence>
<feature type="compositionally biased region" description="Polar residues" evidence="9">
    <location>
        <begin position="275"/>
        <end position="291"/>
    </location>
</feature>
<protein>
    <submittedName>
        <fullName evidence="12">Sequestosome-1</fullName>
    </submittedName>
</protein>
<name>A0A154P831_DUFNO</name>
<dbReference type="GO" id="GO:0044753">
    <property type="term" value="C:amphisome"/>
    <property type="evidence" value="ECO:0007669"/>
    <property type="project" value="TreeGrafter"/>
</dbReference>
<dbReference type="SUPFAM" id="SSF54277">
    <property type="entry name" value="CAD &amp; PB1 domains"/>
    <property type="match status" value="1"/>
</dbReference>
<gene>
    <name evidence="12" type="ORF">WN55_08265</name>
</gene>
<sequence>MVWSKDVKVSLQNNDGSIKEIRRFIYNDLMVVTFDDVYKKIRSLFPELHNKDFIILWIDDENDKITVASNDEFASVKKTIDKKFIEILRLYIQVPNENKKVSPPKEEGVFHFNIACDGCNSDILGFRYKCIQCDNFDLCSQCEALNLHADHWMIRMPRELEWSSHHGRALLHHIRKFIRRSASKEAPAQEDKENVKTQQVFKLLKKDITQFLDPFGINIDIQIDDNNTNVPQTDEQKKEEKSKENVSNVTNVDPSKQFPKESRKSTDSIDDNTCESDATSAVHQDTTTPKTLPTDEWTIVDKSDASDISSSSSVSSSLSKMPETQVSSSELASPTAPKEDSSRQKIYPELPKEERVFHPDPVIHNALQTMILMGFSNNGGILTSLLETEGGNINKVLDILQSGQQ</sequence>
<dbReference type="PANTHER" id="PTHR15090">
    <property type="entry name" value="SEQUESTOSOME 1-RELATED"/>
    <property type="match status" value="1"/>
</dbReference>
<dbReference type="PROSITE" id="PS50135">
    <property type="entry name" value="ZF_ZZ_2"/>
    <property type="match status" value="1"/>
</dbReference>
<dbReference type="Pfam" id="PF00564">
    <property type="entry name" value="PB1"/>
    <property type="match status" value="1"/>
</dbReference>
<evidence type="ECO:0000256" key="6">
    <source>
        <dbReference type="ARBA" id="ARBA00022833"/>
    </source>
</evidence>
<dbReference type="FunFam" id="3.30.60.90:FF:000016">
    <property type="entry name" value="Refractory to sigma P"/>
    <property type="match status" value="1"/>
</dbReference>
<evidence type="ECO:0000256" key="4">
    <source>
        <dbReference type="ARBA" id="ARBA00022723"/>
    </source>
</evidence>
<dbReference type="PANTHER" id="PTHR15090:SF0">
    <property type="entry name" value="SEQUESTOSOME-1"/>
    <property type="match status" value="1"/>
</dbReference>
<dbReference type="OrthoDB" id="441278at2759"/>
<accession>A0A154P831</accession>
<dbReference type="SUPFAM" id="SSF46934">
    <property type="entry name" value="UBA-like"/>
    <property type="match status" value="1"/>
</dbReference>
<evidence type="ECO:0000256" key="8">
    <source>
        <dbReference type="PROSITE-ProRule" id="PRU00228"/>
    </source>
</evidence>
<evidence type="ECO:0000313" key="12">
    <source>
        <dbReference type="EMBL" id="KZC07494.1"/>
    </source>
</evidence>
<feature type="compositionally biased region" description="Basic and acidic residues" evidence="9">
    <location>
        <begin position="234"/>
        <end position="244"/>
    </location>
</feature>
<keyword evidence="6" id="KW-0862">Zinc</keyword>
<evidence type="ECO:0000256" key="7">
    <source>
        <dbReference type="ARBA" id="ARBA00023242"/>
    </source>
</evidence>
<dbReference type="GO" id="GO:0035973">
    <property type="term" value="P:aggrephagy"/>
    <property type="evidence" value="ECO:0007669"/>
    <property type="project" value="TreeGrafter"/>
</dbReference>
<dbReference type="SMART" id="SM00291">
    <property type="entry name" value="ZnF_ZZ"/>
    <property type="match status" value="1"/>
</dbReference>
<evidence type="ECO:0000256" key="2">
    <source>
        <dbReference type="ARBA" id="ARBA00004496"/>
    </source>
</evidence>
<dbReference type="Gene3D" id="3.10.20.90">
    <property type="entry name" value="Phosphatidylinositol 3-kinase Catalytic Subunit, Chain A, domain 1"/>
    <property type="match status" value="1"/>
</dbReference>
<dbReference type="InterPro" id="IPR033741">
    <property type="entry name" value="SQSTM_UBA"/>
</dbReference>
<dbReference type="PROSITE" id="PS01357">
    <property type="entry name" value="ZF_ZZ_1"/>
    <property type="match status" value="1"/>
</dbReference>
<dbReference type="AlphaFoldDB" id="A0A154P831"/>
<proteinExistence type="predicted"/>
<keyword evidence="5 8" id="KW-0863">Zinc-finger</keyword>
<dbReference type="GO" id="GO:0070530">
    <property type="term" value="F:K63-linked polyubiquitin modification-dependent protein binding"/>
    <property type="evidence" value="ECO:0007669"/>
    <property type="project" value="TreeGrafter"/>
</dbReference>
<keyword evidence="7" id="KW-0539">Nucleus</keyword>
<dbReference type="GO" id="GO:0005080">
    <property type="term" value="F:protein kinase C binding"/>
    <property type="evidence" value="ECO:0007669"/>
    <property type="project" value="TreeGrafter"/>
</dbReference>
<dbReference type="GO" id="GO:0007032">
    <property type="term" value="P:endosome organization"/>
    <property type="evidence" value="ECO:0007669"/>
    <property type="project" value="TreeGrafter"/>
</dbReference>
<dbReference type="GO" id="GO:0016235">
    <property type="term" value="C:aggresome"/>
    <property type="evidence" value="ECO:0007669"/>
    <property type="project" value="TreeGrafter"/>
</dbReference>
<dbReference type="CDD" id="cd02340">
    <property type="entry name" value="ZZ_NBR1_like"/>
    <property type="match status" value="1"/>
</dbReference>
<evidence type="ECO:0000256" key="9">
    <source>
        <dbReference type="SAM" id="MobiDB-lite"/>
    </source>
</evidence>
<evidence type="ECO:0000256" key="1">
    <source>
        <dbReference type="ARBA" id="ARBA00004123"/>
    </source>
</evidence>
<feature type="compositionally biased region" description="Low complexity" evidence="9">
    <location>
        <begin position="306"/>
        <end position="319"/>
    </location>
</feature>
<dbReference type="EMBL" id="KQ434827">
    <property type="protein sequence ID" value="KZC07494.1"/>
    <property type="molecule type" value="Genomic_DNA"/>
</dbReference>
<evidence type="ECO:0000313" key="13">
    <source>
        <dbReference type="Proteomes" id="UP000076502"/>
    </source>
</evidence>
<dbReference type="InterPro" id="IPR000270">
    <property type="entry name" value="PB1_dom"/>
</dbReference>
<dbReference type="Gene3D" id="3.30.60.90">
    <property type="match status" value="1"/>
</dbReference>
<feature type="compositionally biased region" description="Polar residues" evidence="9">
    <location>
        <begin position="245"/>
        <end position="254"/>
    </location>
</feature>
<dbReference type="SUPFAM" id="SSF57850">
    <property type="entry name" value="RING/U-box"/>
    <property type="match status" value="1"/>
</dbReference>
<dbReference type="STRING" id="178035.A0A154P831"/>
<keyword evidence="13" id="KW-1185">Reference proteome</keyword>
<dbReference type="GO" id="GO:0000423">
    <property type="term" value="P:mitophagy"/>
    <property type="evidence" value="ECO:0007669"/>
    <property type="project" value="TreeGrafter"/>
</dbReference>
<evidence type="ECO:0000256" key="5">
    <source>
        <dbReference type="ARBA" id="ARBA00022771"/>
    </source>
</evidence>
<keyword evidence="4" id="KW-0479">Metal-binding</keyword>
<comment type="subcellular location">
    <subcellularLocation>
        <location evidence="2">Cytoplasm</location>
    </subcellularLocation>
    <subcellularLocation>
        <location evidence="1">Nucleus</location>
    </subcellularLocation>
</comment>
<feature type="region of interest" description="Disordered" evidence="9">
    <location>
        <begin position="222"/>
        <end position="344"/>
    </location>
</feature>
<dbReference type="InterPro" id="IPR000433">
    <property type="entry name" value="Znf_ZZ"/>
</dbReference>
<dbReference type="Gene3D" id="1.10.8.10">
    <property type="entry name" value="DNA helicase RuvA subunit, C-terminal domain"/>
    <property type="match status" value="1"/>
</dbReference>
<dbReference type="GO" id="GO:0005634">
    <property type="term" value="C:nucleus"/>
    <property type="evidence" value="ECO:0007669"/>
    <property type="project" value="UniProtKB-SubCell"/>
</dbReference>
<dbReference type="SMART" id="SM00666">
    <property type="entry name" value="PB1"/>
    <property type="match status" value="1"/>
</dbReference>
<keyword evidence="3" id="KW-0963">Cytoplasm</keyword>
<dbReference type="InterPro" id="IPR009060">
    <property type="entry name" value="UBA-like_sf"/>
</dbReference>
<feature type="domain" description="PB1" evidence="11">
    <location>
        <begin position="4"/>
        <end position="95"/>
    </location>
</feature>